<evidence type="ECO:0000256" key="1">
    <source>
        <dbReference type="SAM" id="MobiDB-lite"/>
    </source>
</evidence>
<dbReference type="GeneID" id="62695266"/>
<organism evidence="2 3">
    <name type="scientific">Clostridium scindens (strain JCM 10418 / VPI 12708)</name>
    <dbReference type="NCBI Taxonomy" id="29347"/>
    <lineage>
        <taxon>Bacteria</taxon>
        <taxon>Bacillati</taxon>
        <taxon>Bacillota</taxon>
        <taxon>Clostridia</taxon>
        <taxon>Lachnospirales</taxon>
        <taxon>Lachnospiraceae</taxon>
    </lineage>
</organism>
<feature type="compositionally biased region" description="Basic and acidic residues" evidence="1">
    <location>
        <begin position="71"/>
        <end position="81"/>
    </location>
</feature>
<evidence type="ECO:0000313" key="3">
    <source>
        <dbReference type="Proteomes" id="UP000462363"/>
    </source>
</evidence>
<feature type="region of interest" description="Disordered" evidence="1">
    <location>
        <begin position="71"/>
        <end position="90"/>
    </location>
</feature>
<dbReference type="AlphaFoldDB" id="A0A844FC62"/>
<protein>
    <submittedName>
        <fullName evidence="2">Uncharacterized protein</fullName>
    </submittedName>
</protein>
<name>A0A844FC62_CLOSV</name>
<gene>
    <name evidence="2" type="ORF">FYJ37_11075</name>
</gene>
<evidence type="ECO:0000313" key="2">
    <source>
        <dbReference type="EMBL" id="MSS40875.1"/>
    </source>
</evidence>
<dbReference type="EMBL" id="VUMB01000021">
    <property type="protein sequence ID" value="MSS40875.1"/>
    <property type="molecule type" value="Genomic_DNA"/>
</dbReference>
<reference evidence="2 3" key="1">
    <citation type="submission" date="2019-08" db="EMBL/GenBank/DDBJ databases">
        <title>In-depth cultivation of the pig gut microbiome towards novel bacterial diversity and tailored functional studies.</title>
        <authorList>
            <person name="Wylensek D."/>
            <person name="Hitch T.C.A."/>
            <person name="Clavel T."/>
        </authorList>
    </citation>
    <scope>NUCLEOTIDE SEQUENCE [LARGE SCALE GENOMIC DNA]</scope>
    <source>
        <strain evidence="2 3">BL-389-WT-3D</strain>
    </source>
</reference>
<sequence>MGKEEDLRRMFQELTGYEKKKIDLKMEGIPASPMQIVLAHEMREGVTYMRDYILDDEGDIIELDFQGVRTEENQKNEETQIPRKINKMSK</sequence>
<proteinExistence type="predicted"/>
<accession>A0A844FC62</accession>
<dbReference type="Proteomes" id="UP000462363">
    <property type="component" value="Unassembled WGS sequence"/>
</dbReference>
<comment type="caution">
    <text evidence="2">The sequence shown here is derived from an EMBL/GenBank/DDBJ whole genome shotgun (WGS) entry which is preliminary data.</text>
</comment>
<dbReference type="RefSeq" id="WP_004607615.1">
    <property type="nucleotide sequence ID" value="NZ_AP024846.1"/>
</dbReference>